<sequence length="170" mass="18664">MRGGDTVAILTDSTCCAQLFFKKSTLSELSLKIHQTLSITDVCTYRHHLGQNESGNVCSTCANHLKKDESTEQADETDDLTDQQETLLTSGFVADSGVKIAPGEGNMPLSLTLDEDMDVLAFPTVYGGKQRIFKVKYTPVEMAKAEARHHDRRVATNIPKVHFTFIALSG</sequence>
<name>A0AAE1HWU1_9NEOP</name>
<dbReference type="AlphaFoldDB" id="A0AAE1HWU1"/>
<evidence type="ECO:0000313" key="1">
    <source>
        <dbReference type="EMBL" id="KAK3928949.1"/>
    </source>
</evidence>
<accession>A0AAE1HWU1</accession>
<proteinExistence type="predicted"/>
<dbReference type="EMBL" id="JAHWGI010001362">
    <property type="protein sequence ID" value="KAK3928949.1"/>
    <property type="molecule type" value="Genomic_DNA"/>
</dbReference>
<keyword evidence="2" id="KW-1185">Reference proteome</keyword>
<comment type="caution">
    <text evidence="1">The sequence shown here is derived from an EMBL/GenBank/DDBJ whole genome shotgun (WGS) entry which is preliminary data.</text>
</comment>
<organism evidence="1 2">
    <name type="scientific">Frankliniella fusca</name>
    <dbReference type="NCBI Taxonomy" id="407009"/>
    <lineage>
        <taxon>Eukaryota</taxon>
        <taxon>Metazoa</taxon>
        <taxon>Ecdysozoa</taxon>
        <taxon>Arthropoda</taxon>
        <taxon>Hexapoda</taxon>
        <taxon>Insecta</taxon>
        <taxon>Pterygota</taxon>
        <taxon>Neoptera</taxon>
        <taxon>Paraneoptera</taxon>
        <taxon>Thysanoptera</taxon>
        <taxon>Terebrantia</taxon>
        <taxon>Thripoidea</taxon>
        <taxon>Thripidae</taxon>
        <taxon>Frankliniella</taxon>
    </lineage>
</organism>
<protein>
    <submittedName>
        <fullName evidence="1">UPF0280 protein</fullName>
    </submittedName>
</protein>
<reference evidence="1" key="2">
    <citation type="journal article" date="2023" name="BMC Genomics">
        <title>Pest status, molecular evolution, and epigenetic factors derived from the genome assembly of Frankliniella fusca, a thysanopteran phytovirus vector.</title>
        <authorList>
            <person name="Catto M.A."/>
            <person name="Labadie P.E."/>
            <person name="Jacobson A.L."/>
            <person name="Kennedy G.G."/>
            <person name="Srinivasan R."/>
            <person name="Hunt B.G."/>
        </authorList>
    </citation>
    <scope>NUCLEOTIDE SEQUENCE</scope>
    <source>
        <strain evidence="1">PL_HMW_Pooled</strain>
    </source>
</reference>
<gene>
    <name evidence="1" type="ORF">KUF71_017233</name>
</gene>
<evidence type="ECO:0000313" key="2">
    <source>
        <dbReference type="Proteomes" id="UP001219518"/>
    </source>
</evidence>
<dbReference type="Proteomes" id="UP001219518">
    <property type="component" value="Unassembled WGS sequence"/>
</dbReference>
<reference evidence="1" key="1">
    <citation type="submission" date="2021-07" db="EMBL/GenBank/DDBJ databases">
        <authorList>
            <person name="Catto M.A."/>
            <person name="Jacobson A."/>
            <person name="Kennedy G."/>
            <person name="Labadie P."/>
            <person name="Hunt B.G."/>
            <person name="Srinivasan R."/>
        </authorList>
    </citation>
    <scope>NUCLEOTIDE SEQUENCE</scope>
    <source>
        <strain evidence="1">PL_HMW_Pooled</strain>
        <tissue evidence="1">Head</tissue>
    </source>
</reference>